<organism evidence="7 8">
    <name type="scientific">Pseudooceanicola nitratireducens</name>
    <dbReference type="NCBI Taxonomy" id="517719"/>
    <lineage>
        <taxon>Bacteria</taxon>
        <taxon>Pseudomonadati</taxon>
        <taxon>Pseudomonadota</taxon>
        <taxon>Alphaproteobacteria</taxon>
        <taxon>Rhodobacterales</taxon>
        <taxon>Paracoccaceae</taxon>
        <taxon>Pseudooceanicola</taxon>
    </lineage>
</organism>
<feature type="transmembrane region" description="Helical" evidence="6">
    <location>
        <begin position="71"/>
        <end position="92"/>
    </location>
</feature>
<keyword evidence="8" id="KW-1185">Reference proteome</keyword>
<dbReference type="GO" id="GO:0015171">
    <property type="term" value="F:amino acid transmembrane transporter activity"/>
    <property type="evidence" value="ECO:0007669"/>
    <property type="project" value="TreeGrafter"/>
</dbReference>
<evidence type="ECO:0000256" key="6">
    <source>
        <dbReference type="SAM" id="Phobius"/>
    </source>
</evidence>
<dbReference type="STRING" id="517719.SAMN05421762_1838"/>
<gene>
    <name evidence="7" type="ORF">SAMN05421762_1838</name>
</gene>
<dbReference type="InterPro" id="IPR001123">
    <property type="entry name" value="LeuE-type"/>
</dbReference>
<proteinExistence type="predicted"/>
<protein>
    <submittedName>
        <fullName evidence="7">Threonine/homoserine/homoserine lactone efflux protein</fullName>
    </submittedName>
</protein>
<name>A0A1I1L9D5_9RHOB</name>
<dbReference type="EMBL" id="FOLX01000001">
    <property type="protein sequence ID" value="SFC69619.1"/>
    <property type="molecule type" value="Genomic_DNA"/>
</dbReference>
<keyword evidence="5 6" id="KW-0472">Membrane</keyword>
<sequence length="204" mass="21852">MTAGAFLSIAVIHLLAAMSPGPSFVVCIRTAITEGFRTSVALAVGFGLGAVLWASAALAGLALLFELVPSLFTALKLIGGAFLVWIGIQMWRHAKEPLDMAQDGLARMTPRRALRYGFLTFAANPKPAVFFGAVFVGLVPADAPIPTLAGLIAVIFLNETLWYILVARLFSLSRPRSLYLRAKAWIDRCFGTLMGIFGLKIALG</sequence>
<dbReference type="PANTHER" id="PTHR30086">
    <property type="entry name" value="ARGININE EXPORTER PROTEIN ARGO"/>
    <property type="match status" value="1"/>
</dbReference>
<dbReference type="PANTHER" id="PTHR30086:SF20">
    <property type="entry name" value="ARGININE EXPORTER PROTEIN ARGO-RELATED"/>
    <property type="match status" value="1"/>
</dbReference>
<keyword evidence="2" id="KW-1003">Cell membrane</keyword>
<evidence type="ECO:0000256" key="3">
    <source>
        <dbReference type="ARBA" id="ARBA00022692"/>
    </source>
</evidence>
<dbReference type="RefSeq" id="WP_093453494.1">
    <property type="nucleotide sequence ID" value="NZ_FNZG01000004.1"/>
</dbReference>
<evidence type="ECO:0000313" key="8">
    <source>
        <dbReference type="Proteomes" id="UP000231644"/>
    </source>
</evidence>
<comment type="subcellular location">
    <subcellularLocation>
        <location evidence="1">Cell membrane</location>
        <topology evidence="1">Multi-pass membrane protein</topology>
    </subcellularLocation>
</comment>
<evidence type="ECO:0000256" key="5">
    <source>
        <dbReference type="ARBA" id="ARBA00023136"/>
    </source>
</evidence>
<feature type="transmembrane region" description="Helical" evidence="6">
    <location>
        <begin position="145"/>
        <end position="165"/>
    </location>
</feature>
<evidence type="ECO:0000256" key="1">
    <source>
        <dbReference type="ARBA" id="ARBA00004651"/>
    </source>
</evidence>
<keyword evidence="3 6" id="KW-0812">Transmembrane</keyword>
<reference evidence="7 8" key="1">
    <citation type="submission" date="2016-10" db="EMBL/GenBank/DDBJ databases">
        <authorList>
            <person name="de Groot N.N."/>
        </authorList>
    </citation>
    <scope>NUCLEOTIDE SEQUENCE [LARGE SCALE GENOMIC DNA]</scope>
    <source>
        <strain evidence="7 8">DSM 29619</strain>
    </source>
</reference>
<dbReference type="Proteomes" id="UP000231644">
    <property type="component" value="Unassembled WGS sequence"/>
</dbReference>
<accession>A0A1I1L9D5</accession>
<feature type="transmembrane region" description="Helical" evidence="6">
    <location>
        <begin position="40"/>
        <end position="65"/>
    </location>
</feature>
<evidence type="ECO:0000313" key="7">
    <source>
        <dbReference type="EMBL" id="SFC69619.1"/>
    </source>
</evidence>
<evidence type="ECO:0000256" key="2">
    <source>
        <dbReference type="ARBA" id="ARBA00022475"/>
    </source>
</evidence>
<feature type="transmembrane region" description="Helical" evidence="6">
    <location>
        <begin position="113"/>
        <end position="139"/>
    </location>
</feature>
<keyword evidence="4 6" id="KW-1133">Transmembrane helix</keyword>
<dbReference type="GO" id="GO:0005886">
    <property type="term" value="C:plasma membrane"/>
    <property type="evidence" value="ECO:0007669"/>
    <property type="project" value="UniProtKB-SubCell"/>
</dbReference>
<feature type="transmembrane region" description="Helical" evidence="6">
    <location>
        <begin position="6"/>
        <end position="28"/>
    </location>
</feature>
<evidence type="ECO:0000256" key="4">
    <source>
        <dbReference type="ARBA" id="ARBA00022989"/>
    </source>
</evidence>
<dbReference type="OrthoDB" id="9804822at2"/>
<dbReference type="Pfam" id="PF01810">
    <property type="entry name" value="LysE"/>
    <property type="match status" value="1"/>
</dbReference>
<dbReference type="AlphaFoldDB" id="A0A1I1L9D5"/>